<dbReference type="EMBL" id="BAAAQR010000014">
    <property type="protein sequence ID" value="GAA2153851.1"/>
    <property type="molecule type" value="Genomic_DNA"/>
</dbReference>
<dbReference type="Proteomes" id="UP001501771">
    <property type="component" value="Unassembled WGS sequence"/>
</dbReference>
<evidence type="ECO:0000256" key="1">
    <source>
        <dbReference type="SAM" id="MobiDB-lite"/>
    </source>
</evidence>
<sequence>MTCCWVSANFGLVVADALSVDGLRGRRGNTFTSRTRGKGHDQRNADAQQDESLHR</sequence>
<name>A0ABN3A4Q5_9ACTN</name>
<accession>A0ABN3A4Q5</accession>
<reference evidence="2 3" key="1">
    <citation type="journal article" date="2019" name="Int. J. Syst. Evol. Microbiol.">
        <title>The Global Catalogue of Microorganisms (GCM) 10K type strain sequencing project: providing services to taxonomists for standard genome sequencing and annotation.</title>
        <authorList>
            <consortium name="The Broad Institute Genomics Platform"/>
            <consortium name="The Broad Institute Genome Sequencing Center for Infectious Disease"/>
            <person name="Wu L."/>
            <person name="Ma J."/>
        </authorList>
    </citation>
    <scope>NUCLEOTIDE SEQUENCE [LARGE SCALE GENOMIC DNA]</scope>
    <source>
        <strain evidence="2 3">JCM 16022</strain>
    </source>
</reference>
<comment type="caution">
    <text evidence="2">The sequence shown here is derived from an EMBL/GenBank/DDBJ whole genome shotgun (WGS) entry which is preliminary data.</text>
</comment>
<proteinExistence type="predicted"/>
<evidence type="ECO:0000313" key="3">
    <source>
        <dbReference type="Proteomes" id="UP001501771"/>
    </source>
</evidence>
<gene>
    <name evidence="2" type="ORF">GCM10009844_38920</name>
</gene>
<keyword evidence="3" id="KW-1185">Reference proteome</keyword>
<protein>
    <submittedName>
        <fullName evidence="2">Uncharacterized protein</fullName>
    </submittedName>
</protein>
<organism evidence="2 3">
    <name type="scientific">Nocardioides koreensis</name>
    <dbReference type="NCBI Taxonomy" id="433651"/>
    <lineage>
        <taxon>Bacteria</taxon>
        <taxon>Bacillati</taxon>
        <taxon>Actinomycetota</taxon>
        <taxon>Actinomycetes</taxon>
        <taxon>Propionibacteriales</taxon>
        <taxon>Nocardioidaceae</taxon>
        <taxon>Nocardioides</taxon>
    </lineage>
</organism>
<evidence type="ECO:0000313" key="2">
    <source>
        <dbReference type="EMBL" id="GAA2153851.1"/>
    </source>
</evidence>
<feature type="region of interest" description="Disordered" evidence="1">
    <location>
        <begin position="24"/>
        <end position="55"/>
    </location>
</feature>